<protein>
    <submittedName>
        <fullName evidence="1">Uncharacterized protein</fullName>
    </submittedName>
</protein>
<comment type="caution">
    <text evidence="1">The sequence shown here is derived from an EMBL/GenBank/DDBJ whole genome shotgun (WGS) entry which is preliminary data.</text>
</comment>
<evidence type="ECO:0000313" key="1">
    <source>
        <dbReference type="EMBL" id="PNX79478.1"/>
    </source>
</evidence>
<dbReference type="EMBL" id="ASHM01036058">
    <property type="protein sequence ID" value="PNX79478.1"/>
    <property type="molecule type" value="Genomic_DNA"/>
</dbReference>
<dbReference type="PANTHER" id="PTHR34374:SF1">
    <property type="entry name" value="LARGE RIBOSOMAL RNA SUBUNIT ACCUMULATION PROTEIN YCED HOMOLOG 1, CHLOROPLASTIC"/>
    <property type="match status" value="1"/>
</dbReference>
<accession>A0A2K3LLR6</accession>
<dbReference type="AlphaFoldDB" id="A0A2K3LLR6"/>
<dbReference type="STRING" id="57577.A0A2K3LLR6"/>
<gene>
    <name evidence="1" type="ORF">L195_g035464</name>
</gene>
<organism evidence="1 2">
    <name type="scientific">Trifolium pratense</name>
    <name type="common">Red clover</name>
    <dbReference type="NCBI Taxonomy" id="57577"/>
    <lineage>
        <taxon>Eukaryota</taxon>
        <taxon>Viridiplantae</taxon>
        <taxon>Streptophyta</taxon>
        <taxon>Embryophyta</taxon>
        <taxon>Tracheophyta</taxon>
        <taxon>Spermatophyta</taxon>
        <taxon>Magnoliopsida</taxon>
        <taxon>eudicotyledons</taxon>
        <taxon>Gunneridae</taxon>
        <taxon>Pentapetalae</taxon>
        <taxon>rosids</taxon>
        <taxon>fabids</taxon>
        <taxon>Fabales</taxon>
        <taxon>Fabaceae</taxon>
        <taxon>Papilionoideae</taxon>
        <taxon>50 kb inversion clade</taxon>
        <taxon>NPAAA clade</taxon>
        <taxon>Hologalegina</taxon>
        <taxon>IRL clade</taxon>
        <taxon>Trifolieae</taxon>
        <taxon>Trifolium</taxon>
    </lineage>
</organism>
<reference evidence="1 2" key="1">
    <citation type="journal article" date="2014" name="Am. J. Bot.">
        <title>Genome assembly and annotation for red clover (Trifolium pratense; Fabaceae).</title>
        <authorList>
            <person name="Istvanek J."/>
            <person name="Jaros M."/>
            <person name="Krenek A."/>
            <person name="Repkova J."/>
        </authorList>
    </citation>
    <scope>NUCLEOTIDE SEQUENCE [LARGE SCALE GENOMIC DNA]</scope>
    <source>
        <strain evidence="2">cv. Tatra</strain>
        <tissue evidence="1">Young leaves</tissue>
    </source>
</reference>
<reference evidence="1 2" key="2">
    <citation type="journal article" date="2017" name="Front. Plant Sci.">
        <title>Gene Classification and Mining of Molecular Markers Useful in Red Clover (Trifolium pratense) Breeding.</title>
        <authorList>
            <person name="Istvanek J."/>
            <person name="Dluhosova J."/>
            <person name="Dluhos P."/>
            <person name="Patkova L."/>
            <person name="Nedelnik J."/>
            <person name="Repkova J."/>
        </authorList>
    </citation>
    <scope>NUCLEOTIDE SEQUENCE [LARGE SCALE GENOMIC DNA]</scope>
    <source>
        <strain evidence="2">cv. Tatra</strain>
        <tissue evidence="1">Young leaves</tissue>
    </source>
</reference>
<dbReference type="Proteomes" id="UP000236291">
    <property type="component" value="Unassembled WGS sequence"/>
</dbReference>
<name>A0A2K3LLR6_TRIPR</name>
<dbReference type="ExpressionAtlas" id="A0A2K3LLR6">
    <property type="expression patterns" value="baseline"/>
</dbReference>
<evidence type="ECO:0000313" key="2">
    <source>
        <dbReference type="Proteomes" id="UP000236291"/>
    </source>
</evidence>
<sequence length="179" mass="20146">MPSAETIFSEFSLLLTEEPPIDEPDTINFVVILGKDKISSRRKSGEDDDDEDALIDLDDQLHFPPEEKQIDISKNIRDRVHLKITLNSVCDSACKALNGKIKDQMVAIPLSPCVYYRLFVHNHHDNRMSIPIYLIPPKFGCVKLNEDRIVINHVTVAAACVGLPDDSIAVDTVLFSRDF</sequence>
<dbReference type="PANTHER" id="PTHR34374">
    <property type="entry name" value="LARGE RIBOSOMAL RNA SUBUNIT ACCUMULATION PROTEIN YCED HOMOLOG 1, CHLOROPLASTIC"/>
    <property type="match status" value="1"/>
</dbReference>
<proteinExistence type="predicted"/>